<comment type="caution">
    <text evidence="1">The sequence shown here is derived from an EMBL/GenBank/DDBJ whole genome shotgun (WGS) entry which is preliminary data.</text>
</comment>
<sequence>MEGLNWAFAADAVQMYGGLSGMPTIENATLYRNSVKRLLEEVCPKQLFLGYPFRNKNGVIQSAQIEGEQVAKVLQASLEMDAKLSDVVKRHLSDGLPTEQHELYAPFSSIADEMGYTGNPRHLPCAFFVIMNGYLEERIR</sequence>
<reference evidence="1 2" key="1">
    <citation type="submission" date="2018-12" db="EMBL/GenBank/DDBJ databases">
        <title>Lysinibacillus antri sp. nov., isolated from a cave soil.</title>
        <authorList>
            <person name="Narsing Rao M.P."/>
            <person name="Zhang H."/>
            <person name="Dong Z.-Y."/>
            <person name="Niu X.-K."/>
            <person name="Zhang K."/>
            <person name="Fang B.-Z."/>
            <person name="Kang Y.-Q."/>
            <person name="Xiao M."/>
            <person name="Li W.-J."/>
        </authorList>
    </citation>
    <scope>NUCLEOTIDE SEQUENCE [LARGE SCALE GENOMIC DNA]</scope>
    <source>
        <strain evidence="1 2">SYSU K30002</strain>
    </source>
</reference>
<dbReference type="AlphaFoldDB" id="A0A3S0R4J6"/>
<dbReference type="Proteomes" id="UP000287910">
    <property type="component" value="Unassembled WGS sequence"/>
</dbReference>
<dbReference type="RefSeq" id="WP_126660434.1">
    <property type="nucleotide sequence ID" value="NZ_RYYR01000033.1"/>
</dbReference>
<keyword evidence="2" id="KW-1185">Reference proteome</keyword>
<accession>A0A3S0R4J6</accession>
<dbReference type="EMBL" id="RYYR01000033">
    <property type="protein sequence ID" value="RUL48198.1"/>
    <property type="molecule type" value="Genomic_DNA"/>
</dbReference>
<evidence type="ECO:0000313" key="1">
    <source>
        <dbReference type="EMBL" id="RUL48198.1"/>
    </source>
</evidence>
<organism evidence="1 2">
    <name type="scientific">Lysinibacillus antri</name>
    <dbReference type="NCBI Taxonomy" id="2498145"/>
    <lineage>
        <taxon>Bacteria</taxon>
        <taxon>Bacillati</taxon>
        <taxon>Bacillota</taxon>
        <taxon>Bacilli</taxon>
        <taxon>Bacillales</taxon>
        <taxon>Bacillaceae</taxon>
        <taxon>Lysinibacillus</taxon>
    </lineage>
</organism>
<proteinExistence type="predicted"/>
<protein>
    <submittedName>
        <fullName evidence="1">Uncharacterized protein</fullName>
    </submittedName>
</protein>
<evidence type="ECO:0000313" key="2">
    <source>
        <dbReference type="Proteomes" id="UP000287910"/>
    </source>
</evidence>
<gene>
    <name evidence="1" type="ORF">EK386_17325</name>
</gene>
<name>A0A3S0R4J6_9BACI</name>